<dbReference type="AlphaFoldDB" id="A0A3E4UKV0"/>
<gene>
    <name evidence="1" type="ORF">DXC34_14475</name>
</gene>
<dbReference type="Gene3D" id="2.120.10.30">
    <property type="entry name" value="TolB, C-terminal domain"/>
    <property type="match status" value="1"/>
</dbReference>
<dbReference type="EMBL" id="QSSV01000020">
    <property type="protein sequence ID" value="RGM10865.1"/>
    <property type="molecule type" value="Genomic_DNA"/>
</dbReference>
<proteinExistence type="predicted"/>
<evidence type="ECO:0000313" key="2">
    <source>
        <dbReference type="Proteomes" id="UP000261223"/>
    </source>
</evidence>
<dbReference type="InterPro" id="IPR011042">
    <property type="entry name" value="6-blade_b-propeller_TolB-like"/>
</dbReference>
<name>A0A3E4UKV0_BACSE</name>
<organism evidence="1 2">
    <name type="scientific">Bacteroides stercoris</name>
    <dbReference type="NCBI Taxonomy" id="46506"/>
    <lineage>
        <taxon>Bacteria</taxon>
        <taxon>Pseudomonadati</taxon>
        <taxon>Bacteroidota</taxon>
        <taxon>Bacteroidia</taxon>
        <taxon>Bacteroidales</taxon>
        <taxon>Bacteroidaceae</taxon>
        <taxon>Bacteroides</taxon>
    </lineage>
</organism>
<protein>
    <submittedName>
        <fullName evidence="1">6-bladed beta-propeller</fullName>
    </submittedName>
</protein>
<dbReference type="SUPFAM" id="SSF63825">
    <property type="entry name" value="YWTD domain"/>
    <property type="match status" value="1"/>
</dbReference>
<reference evidence="1 2" key="1">
    <citation type="submission" date="2018-08" db="EMBL/GenBank/DDBJ databases">
        <title>A genome reference for cultivated species of the human gut microbiota.</title>
        <authorList>
            <person name="Zou Y."/>
            <person name="Xue W."/>
            <person name="Luo G."/>
        </authorList>
    </citation>
    <scope>NUCLEOTIDE SEQUENCE [LARGE SCALE GENOMIC DNA]</scope>
    <source>
        <strain evidence="1 2">TF03-6</strain>
    </source>
</reference>
<dbReference type="Pfam" id="PF17170">
    <property type="entry name" value="DUF5128"/>
    <property type="match status" value="1"/>
</dbReference>
<comment type="caution">
    <text evidence="1">The sequence shown here is derived from an EMBL/GenBank/DDBJ whole genome shotgun (WGS) entry which is preliminary data.</text>
</comment>
<sequence>MKHILFSAVCSWSLYIFCGCSSHRVCDCMSTIQVDLSHLQEHLNLSSFIKDVNAIKLELPEPYFFGVITNVLFTDSTLFVVDKKQGSIFRFTKDGLFLNKIGCRGEAPGEFFSLHHVCVDDEYVYVSDINVRKVHYYMHDGTFVKSLAFSFDLVYDDFEILPDRKFLCYDIQGGKGESKIWVMSEKGEKEQTLLYHDAVFPFSYTDWSTITFRRRDNQIEVLDPITCSLYAIDSRTRKIEKIQCLVSDKKGLNSYKDVENLMDVQDEYACPSFVVNTENYLYSIWTISESPGLYSLYEKSRNKSCSFERQETDIAEYSIYPLPVSTNLPDVLMAISTDEYPSEYFPEALRNDISERMAVVYKMNFK</sequence>
<accession>A0A3E4UKV0</accession>
<evidence type="ECO:0000313" key="1">
    <source>
        <dbReference type="EMBL" id="RGM10865.1"/>
    </source>
</evidence>
<dbReference type="Proteomes" id="UP000261223">
    <property type="component" value="Unassembled WGS sequence"/>
</dbReference>
<dbReference type="PROSITE" id="PS51257">
    <property type="entry name" value="PROKAR_LIPOPROTEIN"/>
    <property type="match status" value="1"/>
</dbReference>